<name>A0A0H3G410_ZYMMA</name>
<evidence type="ECO:0000256" key="5">
    <source>
        <dbReference type="ARBA" id="ARBA00022833"/>
    </source>
</evidence>
<dbReference type="AlphaFoldDB" id="A0A0H3G410"/>
<keyword evidence="3" id="KW-0479">Metal-binding</keyword>
<dbReference type="InterPro" id="IPR032466">
    <property type="entry name" value="Metal_Hydrolase"/>
</dbReference>
<comment type="cofactor">
    <cofactor evidence="1">
        <name>Zn(2+)</name>
        <dbReference type="ChEBI" id="CHEBI:29105"/>
    </cofactor>
</comment>
<evidence type="ECO:0000256" key="1">
    <source>
        <dbReference type="ARBA" id="ARBA00001947"/>
    </source>
</evidence>
<keyword evidence="5" id="KW-0862">Zinc</keyword>
<evidence type="ECO:0000313" key="8">
    <source>
        <dbReference type="Proteomes" id="UP000001494"/>
    </source>
</evidence>
<dbReference type="EMBL" id="CP002851">
    <property type="protein sequence ID" value="AEH63574.1"/>
    <property type="molecule type" value="Genomic_DNA"/>
</dbReference>
<feature type="domain" description="Adenosine deaminase" evidence="6">
    <location>
        <begin position="3"/>
        <end position="315"/>
    </location>
</feature>
<evidence type="ECO:0000256" key="4">
    <source>
        <dbReference type="ARBA" id="ARBA00022801"/>
    </source>
</evidence>
<gene>
    <name evidence="7" type="ordered locus">Zmob_1770</name>
</gene>
<dbReference type="HOGENOM" id="CLU_039228_7_1_5"/>
<dbReference type="KEGG" id="zmm:Zmob_1770"/>
<evidence type="ECO:0000256" key="3">
    <source>
        <dbReference type="ARBA" id="ARBA00022723"/>
    </source>
</evidence>
<keyword evidence="7" id="KW-0614">Plasmid</keyword>
<protein>
    <submittedName>
        <fullName evidence="7">Adenosine deaminase</fullName>
        <ecNumber evidence="7">3.5.4.4</ecNumber>
    </submittedName>
</protein>
<dbReference type="GO" id="GO:0046872">
    <property type="term" value="F:metal ion binding"/>
    <property type="evidence" value="ECO:0007669"/>
    <property type="project" value="UniProtKB-KW"/>
</dbReference>
<dbReference type="InterPro" id="IPR001365">
    <property type="entry name" value="A_deaminase_dom"/>
</dbReference>
<dbReference type="PANTHER" id="PTHR43114">
    <property type="entry name" value="ADENINE DEAMINASE"/>
    <property type="match status" value="1"/>
</dbReference>
<accession>A0A0H3G410</accession>
<geneLocation type="plasmid" evidence="7 8">
    <name>pZMOB01</name>
</geneLocation>
<organism evidence="7 8">
    <name type="scientific">Zymomonas mobilis subsp. mobilis (strain ATCC 10988 / DSM 424 / LMG 404 / NCIMB 8938 / NRRL B-806 / ZM1)</name>
    <dbReference type="NCBI Taxonomy" id="555217"/>
    <lineage>
        <taxon>Bacteria</taxon>
        <taxon>Pseudomonadati</taxon>
        <taxon>Pseudomonadota</taxon>
        <taxon>Alphaproteobacteria</taxon>
        <taxon>Sphingomonadales</taxon>
        <taxon>Zymomonadaceae</taxon>
        <taxon>Zymomonas</taxon>
    </lineage>
</organism>
<reference evidence="7 8" key="1">
    <citation type="journal article" date="2011" name="J. Bacteriol.">
        <title>Genome sequence of the ethanol-producing Zymomonas mobilis subsp. mobilis lectotype strain ATCC 10988.</title>
        <authorList>
            <person name="Pappas K.M."/>
            <person name="Kouvelis V.N."/>
            <person name="Saunders E."/>
            <person name="Brettin T.S."/>
            <person name="Bruce D."/>
            <person name="Detter C."/>
            <person name="Balakireva M."/>
            <person name="Han C.S."/>
            <person name="Savvakis G."/>
            <person name="Kyrpides N.C."/>
            <person name="Typas M.A."/>
        </authorList>
    </citation>
    <scope>NUCLEOTIDE SEQUENCE [LARGE SCALE GENOMIC DNA]</scope>
    <source>
        <strain evidence="8">ATCC 10988 / DSM 424 / CCUG 17860 / LMG 404 / NCIMB 8938 / NRRL B-806 / ZM1</strain>
        <plasmid evidence="7">pZMOB01</plasmid>
    </source>
</reference>
<dbReference type="GO" id="GO:0016814">
    <property type="term" value="F:hydrolase activity, acting on carbon-nitrogen (but not peptide) bonds, in cyclic amidines"/>
    <property type="evidence" value="ECO:0007669"/>
    <property type="project" value="UniProtKB-ARBA"/>
</dbReference>
<dbReference type="OrthoDB" id="105475at2"/>
<proteinExistence type="inferred from homology"/>
<evidence type="ECO:0000313" key="7">
    <source>
        <dbReference type="EMBL" id="AEH63574.1"/>
    </source>
</evidence>
<dbReference type="Pfam" id="PF00962">
    <property type="entry name" value="A_deaminase"/>
    <property type="match status" value="1"/>
</dbReference>
<dbReference type="InterPro" id="IPR006330">
    <property type="entry name" value="Ado/ade_deaminase"/>
</dbReference>
<evidence type="ECO:0000256" key="2">
    <source>
        <dbReference type="ARBA" id="ARBA00006676"/>
    </source>
</evidence>
<dbReference type="RefSeq" id="WP_014466409.1">
    <property type="nucleotide sequence ID" value="NC_017180.1"/>
</dbReference>
<keyword evidence="4 7" id="KW-0378">Hydrolase</keyword>
<comment type="similarity">
    <text evidence="2">Belongs to the metallo-dependent hydrolases superfamily. Adenosine and AMP deaminases family.</text>
</comment>
<dbReference type="Proteomes" id="UP000001494">
    <property type="component" value="Plasmid pZMOB01"/>
</dbReference>
<sequence length="318" mass="34409">MLVDLHVHLRGTLLRDTVILLAKRNNVSIPSSVISAARYGWHDFPSFLKSYDLITSVVKSANDLEQVATSYLQRCSLLGGSYVEFMLSPPDLARTGVPFFDQLRALQAAADRARQEWGVHSCLIATAVRHLGPLAAIEAARMATSIRSNILVGFGLTGDENQYSVGDFAEAFSIARGEGLKATAHAGEHCPAETVIEAIEILNLDRVGHGVRAVESPNVMRQIASSRIPLEVCLSSNVALGLYPTITAHPIGRLANSGCVITLGTDDPSFFDTDLLQEYALARTVGSCLSDYIINKNAIEAAFCDERTKAILTARLNR</sequence>
<evidence type="ECO:0000259" key="6">
    <source>
        <dbReference type="Pfam" id="PF00962"/>
    </source>
</evidence>
<dbReference type="NCBIfam" id="TIGR01430">
    <property type="entry name" value="aden_deam"/>
    <property type="match status" value="1"/>
</dbReference>
<dbReference type="GO" id="GO:0019239">
    <property type="term" value="F:deaminase activity"/>
    <property type="evidence" value="ECO:0007669"/>
    <property type="project" value="InterPro"/>
</dbReference>
<dbReference type="SUPFAM" id="SSF51556">
    <property type="entry name" value="Metallo-dependent hydrolases"/>
    <property type="match status" value="1"/>
</dbReference>
<dbReference type="EC" id="3.5.4.4" evidence="7"/>
<dbReference type="PANTHER" id="PTHR43114:SF6">
    <property type="entry name" value="ADENINE DEAMINASE"/>
    <property type="match status" value="1"/>
</dbReference>
<dbReference type="Gene3D" id="3.20.20.140">
    <property type="entry name" value="Metal-dependent hydrolases"/>
    <property type="match status" value="1"/>
</dbReference>